<evidence type="ECO:0000313" key="4">
    <source>
        <dbReference type="Proteomes" id="UP000186817"/>
    </source>
</evidence>
<accession>A0A1Q9CRX0</accession>
<name>A0A1Q9CRX0_SYMMI</name>
<comment type="caution">
    <text evidence="3">The sequence shown here is derived from an EMBL/GenBank/DDBJ whole genome shotgun (WGS) entry which is preliminary data.</text>
</comment>
<gene>
    <name evidence="3" type="ORF">AK812_SmicGene33296</name>
</gene>
<evidence type="ECO:0000256" key="2">
    <source>
        <dbReference type="SAM" id="SignalP"/>
    </source>
</evidence>
<sequence length="564" mass="60964">MERPFFILAAAVACWAPCATAEPTPAFPRQMSYKCTMRVSLDSHDLFAGNNFSGTHYLNADLQVMRTEWLMTCPGSTCGRFGPNPTSVGINAHGREQAMYQTTVNERLPPGPGKAQAVQCRKLPMHQPVFNESWAGGALYRGVHYLDGQLCHRWSNTVPWAVQRVQRVSDFYSDFYTNLPVASISEDGAIDLRFFDLNLQPMPESLFDPTGLHCGDCDGDCGPNSMLHSLELTSWTACLKGLLTCLGRARSPAMARRPAAAVLLLAMAVWLAPRCWAPSGRDGQQGSAPGRRALLLSLGAAQPAMAEEAANKFNLRTTDTPTGDPYLNAVQSRQGDFSIQLPVNWQTEFNDYAGRLIVSMTPVDMEALRAGQDPDLTAVRCARLPLPALLRSAKFMPREGDDQRSDWKEVALGGVTGANIAEWMMRAGQEAQMAQAGLQMPEINISVVDYAISDGPGGSTVLSWHAVSELQFTRPEAAADPNEQVQGLGGKSLVPLSEAIGRAPGPANGQDSPPQGTTGKAILRKGTVTFALALSPADHIQASYKGPLGKQYLDYIVNSLKLTA</sequence>
<reference evidence="3 4" key="1">
    <citation type="submission" date="2016-02" db="EMBL/GenBank/DDBJ databases">
        <title>Genome analysis of coral dinoflagellate symbionts highlights evolutionary adaptations to a symbiotic lifestyle.</title>
        <authorList>
            <person name="Aranda M."/>
            <person name="Li Y."/>
            <person name="Liew Y.J."/>
            <person name="Baumgarten S."/>
            <person name="Simakov O."/>
            <person name="Wilson M."/>
            <person name="Piel J."/>
            <person name="Ashoor H."/>
            <person name="Bougouffa S."/>
            <person name="Bajic V.B."/>
            <person name="Ryu T."/>
            <person name="Ravasi T."/>
            <person name="Bayer T."/>
            <person name="Micklem G."/>
            <person name="Kim H."/>
            <person name="Bhak J."/>
            <person name="Lajeunesse T.C."/>
            <person name="Voolstra C.R."/>
        </authorList>
    </citation>
    <scope>NUCLEOTIDE SEQUENCE [LARGE SCALE GENOMIC DNA]</scope>
    <source>
        <strain evidence="3 4">CCMP2467</strain>
    </source>
</reference>
<feature type="chain" id="PRO_5013362563" evidence="2">
    <location>
        <begin position="22"/>
        <end position="564"/>
    </location>
</feature>
<evidence type="ECO:0000256" key="1">
    <source>
        <dbReference type="SAM" id="MobiDB-lite"/>
    </source>
</evidence>
<dbReference type="AlphaFoldDB" id="A0A1Q9CRX0"/>
<dbReference type="Proteomes" id="UP000186817">
    <property type="component" value="Unassembled WGS sequence"/>
</dbReference>
<feature type="compositionally biased region" description="Polar residues" evidence="1">
    <location>
        <begin position="509"/>
        <end position="518"/>
    </location>
</feature>
<proteinExistence type="predicted"/>
<dbReference type="EMBL" id="LSRX01000963">
    <property type="protein sequence ID" value="OLP85673.1"/>
    <property type="molecule type" value="Genomic_DNA"/>
</dbReference>
<organism evidence="3 4">
    <name type="scientific">Symbiodinium microadriaticum</name>
    <name type="common">Dinoflagellate</name>
    <name type="synonym">Zooxanthella microadriatica</name>
    <dbReference type="NCBI Taxonomy" id="2951"/>
    <lineage>
        <taxon>Eukaryota</taxon>
        <taxon>Sar</taxon>
        <taxon>Alveolata</taxon>
        <taxon>Dinophyceae</taxon>
        <taxon>Suessiales</taxon>
        <taxon>Symbiodiniaceae</taxon>
        <taxon>Symbiodinium</taxon>
    </lineage>
</organism>
<feature type="region of interest" description="Disordered" evidence="1">
    <location>
        <begin position="499"/>
        <end position="520"/>
    </location>
</feature>
<protein>
    <submittedName>
        <fullName evidence="3">Uncharacterized protein</fullName>
    </submittedName>
</protein>
<keyword evidence="2" id="KW-0732">Signal</keyword>
<feature type="signal peptide" evidence="2">
    <location>
        <begin position="1"/>
        <end position="21"/>
    </location>
</feature>
<keyword evidence="4" id="KW-1185">Reference proteome</keyword>
<evidence type="ECO:0000313" key="3">
    <source>
        <dbReference type="EMBL" id="OLP85673.1"/>
    </source>
</evidence>
<dbReference type="OrthoDB" id="427860at2759"/>